<evidence type="ECO:0000313" key="2">
    <source>
        <dbReference type="EMBL" id="XBY46203.1"/>
    </source>
</evidence>
<name>A0AAU7XH68_9HYPH</name>
<dbReference type="AlphaFoldDB" id="A0AAU7XH68"/>
<dbReference type="RefSeq" id="WP_407051300.1">
    <property type="nucleotide sequence ID" value="NZ_CP158568.1"/>
</dbReference>
<reference evidence="2" key="1">
    <citation type="submission" date="2024-06" db="EMBL/GenBank/DDBJ databases">
        <title>Methylostella associata gen. nov., sp. nov., a novel Ancalomicrobiaceae-affiliated facultatively methylotrophic bacteria that feed on methanotrophs of the genus Methylococcus.</title>
        <authorList>
            <person name="Saltykova V."/>
            <person name="Danilova O.V."/>
            <person name="Oshkin I.Y."/>
            <person name="Belova S.E."/>
            <person name="Pimenov N.V."/>
            <person name="Dedysh S.N."/>
        </authorList>
    </citation>
    <scope>NUCLEOTIDE SEQUENCE</scope>
    <source>
        <strain evidence="2">S20</strain>
    </source>
</reference>
<feature type="region of interest" description="Disordered" evidence="1">
    <location>
        <begin position="1"/>
        <end position="46"/>
    </location>
</feature>
<proteinExistence type="predicted"/>
<evidence type="ECO:0000256" key="1">
    <source>
        <dbReference type="SAM" id="MobiDB-lite"/>
    </source>
</evidence>
<protein>
    <submittedName>
        <fullName evidence="2">Uncharacterized protein</fullName>
    </submittedName>
</protein>
<sequence length="103" mass="10889">MTARTRVTLIEGQPVPVGARRGGAGSMTPAPTRRRPSRPQPPRLDPTDIATVILTLSATAAGADIGLIARQLRAGVDRADMARAFDIAERRFAELKSLSLADG</sequence>
<organism evidence="2">
    <name type="scientific">Methyloraptor flagellatus</name>
    <dbReference type="NCBI Taxonomy" id="3162530"/>
    <lineage>
        <taxon>Bacteria</taxon>
        <taxon>Pseudomonadati</taxon>
        <taxon>Pseudomonadota</taxon>
        <taxon>Alphaproteobacteria</taxon>
        <taxon>Hyphomicrobiales</taxon>
        <taxon>Ancalomicrobiaceae</taxon>
        <taxon>Methyloraptor</taxon>
    </lineage>
</organism>
<dbReference type="KEGG" id="mflg:ABS361_08260"/>
<gene>
    <name evidence="2" type="ORF">ABS361_08260</name>
</gene>
<accession>A0AAU7XH68</accession>
<dbReference type="EMBL" id="CP158568">
    <property type="protein sequence ID" value="XBY46203.1"/>
    <property type="molecule type" value="Genomic_DNA"/>
</dbReference>